<gene>
    <name evidence="2" type="ORF">A1Q1_00951</name>
</gene>
<dbReference type="Proteomes" id="UP000002748">
    <property type="component" value="Unassembled WGS sequence"/>
</dbReference>
<protein>
    <recommendedName>
        <fullName evidence="4">RRM domain-containing protein</fullName>
    </recommendedName>
</protein>
<comment type="caution">
    <text evidence="2">The sequence shown here is derived from an EMBL/GenBank/DDBJ whole genome shotgun (WGS) entry which is preliminary data.</text>
</comment>
<dbReference type="KEGG" id="tasa:A1Q1_00951"/>
<evidence type="ECO:0000313" key="3">
    <source>
        <dbReference type="Proteomes" id="UP000002748"/>
    </source>
</evidence>
<feature type="region of interest" description="Disordered" evidence="1">
    <location>
        <begin position="411"/>
        <end position="441"/>
    </location>
</feature>
<dbReference type="RefSeq" id="XP_014181049.1">
    <property type="nucleotide sequence ID" value="XM_014325574.1"/>
</dbReference>
<dbReference type="OrthoDB" id="2595594at2759"/>
<name>J5QZL5_TRIAS</name>
<evidence type="ECO:0000313" key="2">
    <source>
        <dbReference type="EMBL" id="EJT49938.1"/>
    </source>
</evidence>
<feature type="compositionally biased region" description="Basic and acidic residues" evidence="1">
    <location>
        <begin position="416"/>
        <end position="426"/>
    </location>
</feature>
<dbReference type="AlphaFoldDB" id="J5QZL5"/>
<dbReference type="GO" id="GO:0003676">
    <property type="term" value="F:nucleic acid binding"/>
    <property type="evidence" value="ECO:0007669"/>
    <property type="project" value="InterPro"/>
</dbReference>
<dbReference type="VEuPathDB" id="FungiDB:A1Q1_00951"/>
<dbReference type="HOGENOM" id="CLU_621411_0_0_1"/>
<dbReference type="InterPro" id="IPR012677">
    <property type="entry name" value="Nucleotide-bd_a/b_plait_sf"/>
</dbReference>
<sequence length="441" mass="47946">MQSPGSDLLEVRMMGLNKSITTEALGEFLGKGVRVRGILLHPQTKGPFQWAQVWVGTENEVIQLLELRDVLAVNGITINRAIPQQSFTTPPQMSWDILSQLNRSARSPTTPNTPFVSTPYPQSPFGLQALQGSPFFPRQEQSPTLPRNLYVLNLPLDLTHWMDLGVAGKFGRQHITDNSGFVLMSSHREAVEAMHQMHGNGSKLDVSWALVQREAKNMLNNEAELRLSLTGGSLPNRVVHPPSVSIRREAAPDCSVIVENLDSFLFPDTDTVSSIFKTFGPIQRVVKLTDSPLSVLIQFEHAVSATALVNANGLQLGDRVLKTRPFAAPMTPGASDPFAEASRRWLDEAGYKVGPVLPQTPQSMPPRGTRLSADSVPFVPNSKADESPLAHVGKMVGKMKAALANHVISLDSDSSDSGKESEHSDVGCDQVSAQTVVAEKA</sequence>
<dbReference type="SUPFAM" id="SSF54928">
    <property type="entry name" value="RNA-binding domain, RBD"/>
    <property type="match status" value="2"/>
</dbReference>
<dbReference type="EMBL" id="ALBS01000144">
    <property type="protein sequence ID" value="EJT49938.1"/>
    <property type="molecule type" value="Genomic_DNA"/>
</dbReference>
<dbReference type="GeneID" id="25984465"/>
<evidence type="ECO:0008006" key="4">
    <source>
        <dbReference type="Google" id="ProtNLM"/>
    </source>
</evidence>
<evidence type="ECO:0000256" key="1">
    <source>
        <dbReference type="SAM" id="MobiDB-lite"/>
    </source>
</evidence>
<proteinExistence type="predicted"/>
<dbReference type="Gene3D" id="3.30.70.330">
    <property type="match status" value="1"/>
</dbReference>
<accession>J5QZL5</accession>
<organism evidence="2 3">
    <name type="scientific">Trichosporon asahii var. asahii (strain ATCC 90039 / CBS 2479 / JCM 2466 / KCTC 7840 / NBRC 103889/ NCYC 2677 / UAMH 7654)</name>
    <name type="common">Yeast</name>
    <dbReference type="NCBI Taxonomy" id="1186058"/>
    <lineage>
        <taxon>Eukaryota</taxon>
        <taxon>Fungi</taxon>
        <taxon>Dikarya</taxon>
        <taxon>Basidiomycota</taxon>
        <taxon>Agaricomycotina</taxon>
        <taxon>Tremellomycetes</taxon>
        <taxon>Trichosporonales</taxon>
        <taxon>Trichosporonaceae</taxon>
        <taxon>Trichosporon</taxon>
    </lineage>
</organism>
<reference evidence="2 3" key="1">
    <citation type="journal article" date="2012" name="Eukaryot. Cell">
        <title>Draft genome sequence of CBS 2479, the standard type strain of Trichosporon asahii.</title>
        <authorList>
            <person name="Yang R.Y."/>
            <person name="Li H.T."/>
            <person name="Zhu H."/>
            <person name="Zhou G.P."/>
            <person name="Wang M."/>
            <person name="Wang L."/>
        </authorList>
    </citation>
    <scope>NUCLEOTIDE SEQUENCE [LARGE SCALE GENOMIC DNA]</scope>
    <source>
        <strain evidence="3">ATCC 90039 / CBS 2479 / JCM 2466 / KCTC 7840 / NCYC 2677 / UAMH 7654</strain>
    </source>
</reference>
<dbReference type="InterPro" id="IPR035979">
    <property type="entry name" value="RBD_domain_sf"/>
</dbReference>